<dbReference type="EMBL" id="SHKW01000001">
    <property type="protein sequence ID" value="RZU39620.1"/>
    <property type="molecule type" value="Genomic_DNA"/>
</dbReference>
<sequence>MVPARPAGCLLELGVGLAGSIRDEISFAKFAMKDDQHNSVKGAGGRVRDRSGGFWSRMRAMSTVDLVPTKPDAKLIEAGEYHQAVLERDLGILATPKIISNSPRMSGGV</sequence>
<name>A0A4Q7YQ79_9BACT</name>
<dbReference type="Proteomes" id="UP000292958">
    <property type="component" value="Unassembled WGS sequence"/>
</dbReference>
<keyword evidence="2" id="KW-1185">Reference proteome</keyword>
<evidence type="ECO:0000313" key="2">
    <source>
        <dbReference type="Proteomes" id="UP000292958"/>
    </source>
</evidence>
<gene>
    <name evidence="1" type="ORF">BDD14_1007</name>
</gene>
<dbReference type="AlphaFoldDB" id="A0A4Q7YQ79"/>
<protein>
    <submittedName>
        <fullName evidence="1">Uncharacterized protein</fullName>
    </submittedName>
</protein>
<evidence type="ECO:0000313" key="1">
    <source>
        <dbReference type="EMBL" id="RZU39620.1"/>
    </source>
</evidence>
<accession>A0A4Q7YQ79</accession>
<proteinExistence type="predicted"/>
<organism evidence="1 2">
    <name type="scientific">Edaphobacter modestus</name>
    <dbReference type="NCBI Taxonomy" id="388466"/>
    <lineage>
        <taxon>Bacteria</taxon>
        <taxon>Pseudomonadati</taxon>
        <taxon>Acidobacteriota</taxon>
        <taxon>Terriglobia</taxon>
        <taxon>Terriglobales</taxon>
        <taxon>Acidobacteriaceae</taxon>
        <taxon>Edaphobacter</taxon>
    </lineage>
</organism>
<reference evidence="1 2" key="1">
    <citation type="submission" date="2019-02" db="EMBL/GenBank/DDBJ databases">
        <title>Genomic Encyclopedia of Archaeal and Bacterial Type Strains, Phase II (KMG-II): from individual species to whole genera.</title>
        <authorList>
            <person name="Goeker M."/>
        </authorList>
    </citation>
    <scope>NUCLEOTIDE SEQUENCE [LARGE SCALE GENOMIC DNA]</scope>
    <source>
        <strain evidence="1 2">DSM 18101</strain>
    </source>
</reference>
<comment type="caution">
    <text evidence="1">The sequence shown here is derived from an EMBL/GenBank/DDBJ whole genome shotgun (WGS) entry which is preliminary data.</text>
</comment>